<dbReference type="OrthoDB" id="2124888at2759"/>
<reference evidence="2 3" key="1">
    <citation type="submission" date="2017-09" db="EMBL/GenBank/DDBJ databases">
        <title>WGS assembly of Aquilegia coerulea Goldsmith.</title>
        <authorList>
            <person name="Hodges S."/>
            <person name="Kramer E."/>
            <person name="Nordborg M."/>
            <person name="Tomkins J."/>
            <person name="Borevitz J."/>
            <person name="Derieg N."/>
            <person name="Yan J."/>
            <person name="Mihaltcheva S."/>
            <person name="Hayes R.D."/>
            <person name="Rokhsar D."/>
        </authorList>
    </citation>
    <scope>NUCLEOTIDE SEQUENCE [LARGE SCALE GENOMIC DNA]</scope>
    <source>
        <strain evidence="3">cv. Goldsmith</strain>
    </source>
</reference>
<keyword evidence="3" id="KW-1185">Reference proteome</keyword>
<sequence length="71" mass="8340">MNYSVSQFTSLDLSQKLGNFLLIRLMKFFNLSIYFCLHLSIETGVWFITAKRLKSLKQPTTRHVSLPLQFK</sequence>
<gene>
    <name evidence="2" type="ORF">AQUCO_00200606v1</name>
</gene>
<protein>
    <submittedName>
        <fullName evidence="2">Uncharacterized protein</fullName>
    </submittedName>
</protein>
<feature type="transmembrane region" description="Helical" evidence="1">
    <location>
        <begin position="28"/>
        <end position="48"/>
    </location>
</feature>
<keyword evidence="1" id="KW-0472">Membrane</keyword>
<proteinExistence type="predicted"/>
<dbReference type="EMBL" id="KZ305019">
    <property type="protein sequence ID" value="PIA62697.1"/>
    <property type="molecule type" value="Genomic_DNA"/>
</dbReference>
<evidence type="ECO:0000313" key="2">
    <source>
        <dbReference type="EMBL" id="PIA62697.1"/>
    </source>
</evidence>
<evidence type="ECO:0000256" key="1">
    <source>
        <dbReference type="SAM" id="Phobius"/>
    </source>
</evidence>
<keyword evidence="1" id="KW-0812">Transmembrane</keyword>
<name>A0A2G5F469_AQUCA</name>
<keyword evidence="1" id="KW-1133">Transmembrane helix</keyword>
<dbReference type="AlphaFoldDB" id="A0A2G5F469"/>
<evidence type="ECO:0000313" key="3">
    <source>
        <dbReference type="Proteomes" id="UP000230069"/>
    </source>
</evidence>
<organism evidence="2 3">
    <name type="scientific">Aquilegia coerulea</name>
    <name type="common">Rocky mountain columbine</name>
    <dbReference type="NCBI Taxonomy" id="218851"/>
    <lineage>
        <taxon>Eukaryota</taxon>
        <taxon>Viridiplantae</taxon>
        <taxon>Streptophyta</taxon>
        <taxon>Embryophyta</taxon>
        <taxon>Tracheophyta</taxon>
        <taxon>Spermatophyta</taxon>
        <taxon>Magnoliopsida</taxon>
        <taxon>Ranunculales</taxon>
        <taxon>Ranunculaceae</taxon>
        <taxon>Thalictroideae</taxon>
        <taxon>Aquilegia</taxon>
    </lineage>
</organism>
<dbReference type="InParanoid" id="A0A2G5F469"/>
<dbReference type="Proteomes" id="UP000230069">
    <property type="component" value="Unassembled WGS sequence"/>
</dbReference>
<accession>A0A2G5F469</accession>